<dbReference type="Pfam" id="PF21956">
    <property type="entry name" value="DUF6922"/>
    <property type="match status" value="1"/>
</dbReference>
<reference evidence="2" key="1">
    <citation type="journal article" date="2020" name="mSystems">
        <title>Genome- and Community-Level Interaction Insights into Carbon Utilization and Element Cycling Functions of Hydrothermarchaeota in Hydrothermal Sediment.</title>
        <authorList>
            <person name="Zhou Z."/>
            <person name="Liu Y."/>
            <person name="Xu W."/>
            <person name="Pan J."/>
            <person name="Luo Z.H."/>
            <person name="Li M."/>
        </authorList>
    </citation>
    <scope>NUCLEOTIDE SEQUENCE [LARGE SCALE GENOMIC DNA]</scope>
    <source>
        <strain evidence="2">SpSt-106</strain>
    </source>
</reference>
<evidence type="ECO:0000313" key="2">
    <source>
        <dbReference type="EMBL" id="HHQ16183.1"/>
    </source>
</evidence>
<sequence>MIKNKNKNLKILKELFWDYKWNSVLKKLDSPFVIARVLEIGNKEQVKALEKAIGVKKIKDFLKKYENLLSKQSLNFWKLCYGIKSKRITERA</sequence>
<accession>A0A7V6CDU7</accession>
<proteinExistence type="predicted"/>
<feature type="domain" description="DUF6922" evidence="1">
    <location>
        <begin position="12"/>
        <end position="60"/>
    </location>
</feature>
<protein>
    <recommendedName>
        <fullName evidence="1">DUF6922 domain-containing protein</fullName>
    </recommendedName>
</protein>
<name>A0A7V6CDU7_9BACT</name>
<dbReference type="InterPro" id="IPR053830">
    <property type="entry name" value="DUF6922"/>
</dbReference>
<evidence type="ECO:0000259" key="1">
    <source>
        <dbReference type="Pfam" id="PF21956"/>
    </source>
</evidence>
<gene>
    <name evidence="2" type="ORF">ENM15_05150</name>
</gene>
<comment type="caution">
    <text evidence="2">The sequence shown here is derived from an EMBL/GenBank/DDBJ whole genome shotgun (WGS) entry which is preliminary data.</text>
</comment>
<dbReference type="AlphaFoldDB" id="A0A7V6CDU7"/>
<dbReference type="EMBL" id="DRWR01000090">
    <property type="protein sequence ID" value="HHQ16183.1"/>
    <property type="molecule type" value="Genomic_DNA"/>
</dbReference>
<organism evidence="2">
    <name type="scientific">Thermodesulfobacterium geofontis</name>
    <dbReference type="NCBI Taxonomy" id="1295609"/>
    <lineage>
        <taxon>Bacteria</taxon>
        <taxon>Pseudomonadati</taxon>
        <taxon>Thermodesulfobacteriota</taxon>
        <taxon>Thermodesulfobacteria</taxon>
        <taxon>Thermodesulfobacteriales</taxon>
        <taxon>Thermodesulfobacteriaceae</taxon>
        <taxon>Thermodesulfobacterium</taxon>
    </lineage>
</organism>